<evidence type="ECO:0000256" key="2">
    <source>
        <dbReference type="ARBA" id="ARBA00023264"/>
    </source>
</evidence>
<reference evidence="6" key="1">
    <citation type="submission" date="2019-08" db="EMBL/GenBank/DDBJ databases">
        <title>The genome of the North American firefly Photinus pyralis.</title>
        <authorList>
            <consortium name="Photinus pyralis genome working group"/>
            <person name="Fallon T.R."/>
            <person name="Sander Lower S.E."/>
            <person name="Weng J.-K."/>
        </authorList>
    </citation>
    <scope>NUCLEOTIDE SEQUENCE</scope>
    <source>
        <strain evidence="6">TRF0915ILg1</strain>
        <tissue evidence="6">Whole body</tissue>
    </source>
</reference>
<dbReference type="Pfam" id="PF01633">
    <property type="entry name" value="Choline_kinase"/>
    <property type="match status" value="1"/>
</dbReference>
<sequence length="350" mass="40519">MAQNSCNTPHLSITVDENDLMTGALKILEIIRPTWTKENIRFKLLTDGITNKLVGCNLMANPDKETVLVRVYGNKTDLLIDRKAETRNILLLNSAGLAPQLYATFENGLAYEFVPGNTLTDKTVIQPEIYKLVAAHMANVHQVKVFDQPHQPVLWEKLQNFLNLVPDRFSDSYKHKRYEELMVPKHKVQEEIDFLKEKLTKLNSPIVFAHNDLLLGNVVHTPQENTVTFIDFEYSALNYQAYDIGNHFAEFVGIENVDYTKYPNKELQWNWLRVYLSTLRGDNDIPERDIQKLYVQVNQFALVAHIFWGVWALIQAEHSYIDFDFMGYAAIRFNEYFAKKEAFLALDLGR</sequence>
<evidence type="ECO:0000256" key="3">
    <source>
        <dbReference type="ARBA" id="ARBA00037883"/>
    </source>
</evidence>
<dbReference type="PANTHER" id="PTHR22603:SF66">
    <property type="entry name" value="ETHANOLAMINE KINASE"/>
    <property type="match status" value="1"/>
</dbReference>
<dbReference type="GO" id="GO:0005737">
    <property type="term" value="C:cytoplasm"/>
    <property type="evidence" value="ECO:0007669"/>
    <property type="project" value="TreeGrafter"/>
</dbReference>
<evidence type="ECO:0000256" key="5">
    <source>
        <dbReference type="ARBA" id="ARBA00038874"/>
    </source>
</evidence>
<dbReference type="Proteomes" id="UP000801492">
    <property type="component" value="Unassembled WGS sequence"/>
</dbReference>
<dbReference type="CDD" id="cd05157">
    <property type="entry name" value="ETNK_euk"/>
    <property type="match status" value="1"/>
</dbReference>
<dbReference type="GO" id="GO:0006646">
    <property type="term" value="P:phosphatidylethanolamine biosynthetic process"/>
    <property type="evidence" value="ECO:0007669"/>
    <property type="project" value="TreeGrafter"/>
</dbReference>
<keyword evidence="1" id="KW-0443">Lipid metabolism</keyword>
<keyword evidence="1" id="KW-0444">Lipid biosynthesis</keyword>
<comment type="similarity">
    <text evidence="4">Belongs to the choline/ethanolamine kinase family.</text>
</comment>
<name>A0A8K0DFN8_IGNLU</name>
<proteinExistence type="inferred from homology"/>
<evidence type="ECO:0000313" key="7">
    <source>
        <dbReference type="Proteomes" id="UP000801492"/>
    </source>
</evidence>
<dbReference type="EC" id="2.7.1.82" evidence="5"/>
<dbReference type="SUPFAM" id="SSF56112">
    <property type="entry name" value="Protein kinase-like (PK-like)"/>
    <property type="match status" value="1"/>
</dbReference>
<evidence type="ECO:0000313" key="6">
    <source>
        <dbReference type="EMBL" id="KAF2905318.1"/>
    </source>
</evidence>
<evidence type="ECO:0000256" key="1">
    <source>
        <dbReference type="ARBA" id="ARBA00023209"/>
    </source>
</evidence>
<comment type="caution">
    <text evidence="6">The sequence shown here is derived from an EMBL/GenBank/DDBJ whole genome shotgun (WGS) entry which is preliminary data.</text>
</comment>
<dbReference type="EMBL" id="VTPC01000566">
    <property type="protein sequence ID" value="KAF2905318.1"/>
    <property type="molecule type" value="Genomic_DNA"/>
</dbReference>
<dbReference type="GO" id="GO:0004305">
    <property type="term" value="F:ethanolamine kinase activity"/>
    <property type="evidence" value="ECO:0007669"/>
    <property type="project" value="UniProtKB-EC"/>
</dbReference>
<comment type="pathway">
    <text evidence="3">Phospholipid metabolism; phosphatidylethanolamine biosynthesis; phosphatidylethanolamine from ethanolamine: step 1/3.</text>
</comment>
<dbReference type="Gene3D" id="3.30.200.20">
    <property type="entry name" value="Phosphorylase Kinase, domain 1"/>
    <property type="match status" value="1"/>
</dbReference>
<gene>
    <name evidence="6" type="ORF">ILUMI_00872</name>
</gene>
<evidence type="ECO:0000256" key="4">
    <source>
        <dbReference type="ARBA" id="ARBA00038211"/>
    </source>
</evidence>
<dbReference type="PANTHER" id="PTHR22603">
    <property type="entry name" value="CHOLINE/ETHANOALAMINE KINASE"/>
    <property type="match status" value="1"/>
</dbReference>
<keyword evidence="2" id="KW-1208">Phospholipid metabolism</keyword>
<dbReference type="Gene3D" id="3.90.1200.10">
    <property type="match status" value="1"/>
</dbReference>
<dbReference type="OrthoDB" id="10267235at2759"/>
<dbReference type="InterPro" id="IPR011009">
    <property type="entry name" value="Kinase-like_dom_sf"/>
</dbReference>
<accession>A0A8K0DFN8</accession>
<dbReference type="AlphaFoldDB" id="A0A8K0DFN8"/>
<organism evidence="6 7">
    <name type="scientific">Ignelater luminosus</name>
    <name type="common">Cucubano</name>
    <name type="synonym">Pyrophorus luminosus</name>
    <dbReference type="NCBI Taxonomy" id="2038154"/>
    <lineage>
        <taxon>Eukaryota</taxon>
        <taxon>Metazoa</taxon>
        <taxon>Ecdysozoa</taxon>
        <taxon>Arthropoda</taxon>
        <taxon>Hexapoda</taxon>
        <taxon>Insecta</taxon>
        <taxon>Pterygota</taxon>
        <taxon>Neoptera</taxon>
        <taxon>Endopterygota</taxon>
        <taxon>Coleoptera</taxon>
        <taxon>Polyphaga</taxon>
        <taxon>Elateriformia</taxon>
        <taxon>Elateroidea</taxon>
        <taxon>Elateridae</taxon>
        <taxon>Agrypninae</taxon>
        <taxon>Pyrophorini</taxon>
        <taxon>Ignelater</taxon>
    </lineage>
</organism>
<keyword evidence="7" id="KW-1185">Reference proteome</keyword>
<protein>
    <recommendedName>
        <fullName evidence="5">ethanolamine kinase</fullName>
        <ecNumber evidence="5">2.7.1.82</ecNumber>
    </recommendedName>
</protein>
<keyword evidence="1" id="KW-0594">Phospholipid biosynthesis</keyword>